<sequence>LKSAPCIIIGLDDKAAEILKIHENIKRVPLDHIDQGNTFLMMREKYSMTVHEISALVGKSIGYVSDHISLVSQDEELIRAVREKRTSFSQARELMKVDDKTERRRLQLYCENDGATVEVLSRWIKDYKNSLLKNSPPGESKESVSYIPDRPQDWRSCQACDKATEIKHIRQLILCPSCDTAIRNAILEEKSKNTQNNKSPDV</sequence>
<dbReference type="AlphaFoldDB" id="X1U0Z0"/>
<dbReference type="InterPro" id="IPR041468">
    <property type="entry name" value="HTH_ParB/Spo0J"/>
</dbReference>
<dbReference type="PANTHER" id="PTHR33375">
    <property type="entry name" value="CHROMOSOME-PARTITIONING PROTEIN PARB-RELATED"/>
    <property type="match status" value="1"/>
</dbReference>
<reference evidence="2" key="1">
    <citation type="journal article" date="2014" name="Front. Microbiol.">
        <title>High frequency of phylogenetically diverse reductive dehalogenase-homologous genes in deep subseafloor sedimentary metagenomes.</title>
        <authorList>
            <person name="Kawai M."/>
            <person name="Futagami T."/>
            <person name="Toyoda A."/>
            <person name="Takaki Y."/>
            <person name="Nishi S."/>
            <person name="Hori S."/>
            <person name="Arai W."/>
            <person name="Tsubouchi T."/>
            <person name="Morono Y."/>
            <person name="Uchiyama I."/>
            <person name="Ito T."/>
            <person name="Fujiyama A."/>
            <person name="Inagaki F."/>
            <person name="Takami H."/>
        </authorList>
    </citation>
    <scope>NUCLEOTIDE SEQUENCE</scope>
    <source>
        <strain evidence="2">Expedition CK06-06</strain>
    </source>
</reference>
<feature type="non-terminal residue" evidence="2">
    <location>
        <position position="1"/>
    </location>
</feature>
<dbReference type="InterPro" id="IPR050336">
    <property type="entry name" value="Chromosome_partition/occlusion"/>
</dbReference>
<feature type="domain" description="ParB/Spo0J HTH" evidence="1">
    <location>
        <begin position="30"/>
        <end position="128"/>
    </location>
</feature>
<accession>X1U0Z0</accession>
<gene>
    <name evidence="2" type="ORF">S12H4_43858</name>
</gene>
<dbReference type="PANTHER" id="PTHR33375:SF1">
    <property type="entry name" value="CHROMOSOME-PARTITIONING PROTEIN PARB-RELATED"/>
    <property type="match status" value="1"/>
</dbReference>
<dbReference type="SUPFAM" id="SSF109709">
    <property type="entry name" value="KorB DNA-binding domain-like"/>
    <property type="match status" value="1"/>
</dbReference>
<dbReference type="Pfam" id="PF17762">
    <property type="entry name" value="HTH_ParB"/>
    <property type="match status" value="1"/>
</dbReference>
<dbReference type="Gene3D" id="1.10.10.2830">
    <property type="match status" value="1"/>
</dbReference>
<name>X1U0Z0_9ZZZZ</name>
<proteinExistence type="predicted"/>
<comment type="caution">
    <text evidence="2">The sequence shown here is derived from an EMBL/GenBank/DDBJ whole genome shotgun (WGS) entry which is preliminary data.</text>
</comment>
<evidence type="ECO:0000313" key="2">
    <source>
        <dbReference type="EMBL" id="GAJ11233.1"/>
    </source>
</evidence>
<dbReference type="EMBL" id="BARW01026965">
    <property type="protein sequence ID" value="GAJ11233.1"/>
    <property type="molecule type" value="Genomic_DNA"/>
</dbReference>
<protein>
    <recommendedName>
        <fullName evidence="1">ParB/Spo0J HTH domain-containing protein</fullName>
    </recommendedName>
</protein>
<organism evidence="2">
    <name type="scientific">marine sediment metagenome</name>
    <dbReference type="NCBI Taxonomy" id="412755"/>
    <lineage>
        <taxon>unclassified sequences</taxon>
        <taxon>metagenomes</taxon>
        <taxon>ecological metagenomes</taxon>
    </lineage>
</organism>
<dbReference type="GO" id="GO:0007059">
    <property type="term" value="P:chromosome segregation"/>
    <property type="evidence" value="ECO:0007669"/>
    <property type="project" value="TreeGrafter"/>
</dbReference>
<dbReference type="GO" id="GO:0005694">
    <property type="term" value="C:chromosome"/>
    <property type="evidence" value="ECO:0007669"/>
    <property type="project" value="TreeGrafter"/>
</dbReference>
<evidence type="ECO:0000259" key="1">
    <source>
        <dbReference type="Pfam" id="PF17762"/>
    </source>
</evidence>